<organism evidence="3 4">
    <name type="scientific">Rarobacter incanus</name>
    <dbReference type="NCBI Taxonomy" id="153494"/>
    <lineage>
        <taxon>Bacteria</taxon>
        <taxon>Bacillati</taxon>
        <taxon>Actinomycetota</taxon>
        <taxon>Actinomycetes</taxon>
        <taxon>Micrococcales</taxon>
        <taxon>Rarobacteraceae</taxon>
        <taxon>Rarobacter</taxon>
    </lineage>
</organism>
<feature type="region of interest" description="Disordered" evidence="1">
    <location>
        <begin position="34"/>
        <end position="80"/>
    </location>
</feature>
<comment type="caution">
    <text evidence="3">The sequence shown here is derived from an EMBL/GenBank/DDBJ whole genome shotgun (WGS) entry which is preliminary data.</text>
</comment>
<dbReference type="AlphaFoldDB" id="A0A542SQX1"/>
<feature type="region of interest" description="Disordered" evidence="1">
    <location>
        <begin position="530"/>
        <end position="572"/>
    </location>
</feature>
<accession>A0A542SQX1</accession>
<dbReference type="InterPro" id="IPR011050">
    <property type="entry name" value="Pectin_lyase_fold/virulence"/>
</dbReference>
<name>A0A542SQX1_9MICO</name>
<feature type="chain" id="PRO_5021858752" description="Parallel beta helix pectate lyase-like protein" evidence="2">
    <location>
        <begin position="34"/>
        <end position="572"/>
    </location>
</feature>
<evidence type="ECO:0000313" key="4">
    <source>
        <dbReference type="Proteomes" id="UP000316181"/>
    </source>
</evidence>
<feature type="region of interest" description="Disordered" evidence="1">
    <location>
        <begin position="124"/>
        <end position="143"/>
    </location>
</feature>
<reference evidence="3 4" key="1">
    <citation type="submission" date="2019-06" db="EMBL/GenBank/DDBJ databases">
        <title>Sequencing the genomes of 1000 actinobacteria strains.</title>
        <authorList>
            <person name="Klenk H.-P."/>
        </authorList>
    </citation>
    <scope>NUCLEOTIDE SEQUENCE [LARGE SCALE GENOMIC DNA]</scope>
    <source>
        <strain evidence="3 4">DSM 10596</strain>
    </source>
</reference>
<dbReference type="SUPFAM" id="SSF51126">
    <property type="entry name" value="Pectin lyase-like"/>
    <property type="match status" value="1"/>
</dbReference>
<evidence type="ECO:0008006" key="5">
    <source>
        <dbReference type="Google" id="ProtNLM"/>
    </source>
</evidence>
<gene>
    <name evidence="3" type="ORF">FB389_1703</name>
</gene>
<feature type="compositionally biased region" description="Basic residues" evidence="1">
    <location>
        <begin position="131"/>
        <end position="143"/>
    </location>
</feature>
<feature type="compositionally biased region" description="Gly residues" evidence="1">
    <location>
        <begin position="538"/>
        <end position="572"/>
    </location>
</feature>
<dbReference type="Proteomes" id="UP000316181">
    <property type="component" value="Unassembled WGS sequence"/>
</dbReference>
<keyword evidence="4" id="KW-1185">Reference proteome</keyword>
<evidence type="ECO:0000256" key="1">
    <source>
        <dbReference type="SAM" id="MobiDB-lite"/>
    </source>
</evidence>
<protein>
    <recommendedName>
        <fullName evidence="5">Parallel beta helix pectate lyase-like protein</fullName>
    </recommendedName>
</protein>
<evidence type="ECO:0000313" key="3">
    <source>
        <dbReference type="EMBL" id="TQK76995.1"/>
    </source>
</evidence>
<dbReference type="EMBL" id="VFNV01000001">
    <property type="protein sequence ID" value="TQK76995.1"/>
    <property type="molecule type" value="Genomic_DNA"/>
</dbReference>
<dbReference type="Gene3D" id="2.160.20.10">
    <property type="entry name" value="Single-stranded right-handed beta-helix, Pectin lyase-like"/>
    <property type="match status" value="1"/>
</dbReference>
<evidence type="ECO:0000256" key="2">
    <source>
        <dbReference type="SAM" id="SignalP"/>
    </source>
</evidence>
<proteinExistence type="predicted"/>
<sequence length="572" mass="60834">MRVVGENILMRTLGGVVVVSLLALGLGAPSANAGNGASTLGDQQSGSAADSGESLGDDAGGIPDASGVDGGADTPTTASPLPVAASLQKRVSESTGSATASAKTLRSYLKSRDKVRAKKRKTYRVTPSTKPTKKGYKNTNYRKSKGYNKYTKHYYMLRSYLERIEKNGGGVLVLKKGVYLVPGALYVPKNTTIRLEKGAVVRKTRVTHTAKVKVSNALFQTIRPSKGLKNGKSAKYRYSGYKGEKNITITGKPGSVIDLNNIAWAHGIVIGHAQRVTVKGISFIRANRAHYIELDASKQVVIDSNSFGPVGKDTCRCKEAVNLDTPDRIIGGFPFAWSAQDKTANDTVVVTRNGFNGTEVGVGTHNFSANKVGSSYVQIYHRRITVSGNTFTNIKGRYAVHVMQWDKATVANNTVDKVVQTSGIERGIVVDGSRDLLISKNVIMNVPRAIELRVTTTGANALFYGYSVNYVSEIDFSSWQTNIISKVDESFIRWATGVPGEDLKRRIAIPCVKSCGVPAKYKYVQTYIIPEPEPTPEPGGGTGGDAGAGTDTGTGSGGDTGGATGTSDGGSQ</sequence>
<feature type="signal peptide" evidence="2">
    <location>
        <begin position="1"/>
        <end position="33"/>
    </location>
</feature>
<keyword evidence="2" id="KW-0732">Signal</keyword>
<dbReference type="InterPro" id="IPR012334">
    <property type="entry name" value="Pectin_lyas_fold"/>
</dbReference>